<organism evidence="1 2">
    <name type="scientific">Geopseudomonas guangdongensis</name>
    <dbReference type="NCBI Taxonomy" id="1245526"/>
    <lineage>
        <taxon>Bacteria</taxon>
        <taxon>Pseudomonadati</taxon>
        <taxon>Pseudomonadota</taxon>
        <taxon>Gammaproteobacteria</taxon>
        <taxon>Pseudomonadales</taxon>
        <taxon>Pseudomonadaceae</taxon>
        <taxon>Geopseudomonas</taxon>
    </lineage>
</organism>
<evidence type="ECO:0000313" key="2">
    <source>
        <dbReference type="Proteomes" id="UP000243063"/>
    </source>
</evidence>
<accession>A0A1H2E410</accession>
<evidence type="ECO:0000313" key="1">
    <source>
        <dbReference type="EMBL" id="SDT89785.1"/>
    </source>
</evidence>
<dbReference type="STRING" id="1245526.SAMN05216580_0275"/>
<dbReference type="OrthoDB" id="1551443at2"/>
<dbReference type="RefSeq" id="WP_090211556.1">
    <property type="nucleotide sequence ID" value="NZ_LT629780.1"/>
</dbReference>
<name>A0A1H2E410_9GAMM</name>
<proteinExistence type="predicted"/>
<protein>
    <recommendedName>
        <fullName evidence="3">SEC-C motif-containing protein</fullName>
    </recommendedName>
</protein>
<evidence type="ECO:0008006" key="3">
    <source>
        <dbReference type="Google" id="ProtNLM"/>
    </source>
</evidence>
<keyword evidence="2" id="KW-1185">Reference proteome</keyword>
<sequence>MAFVDPSRFSNPLRRFARSLVPGGEPLVAAPLPLPESLADEPWYSVGRAVAALGGSRVDGWCLQEWPGKALRARFGACWRDPGGRLWNVLPGSETWLFLPDPQRRYEGAPIAARYLSLQRDALLDDYLKVCGALARPGLDEATWATLKQTGERLEGWLELGGSGEQACPCRSGKRYRACCSRRLRDSLAGR</sequence>
<dbReference type="EMBL" id="LT629780">
    <property type="protein sequence ID" value="SDT89785.1"/>
    <property type="molecule type" value="Genomic_DNA"/>
</dbReference>
<gene>
    <name evidence="1" type="ORF">SAMN05216580_0275</name>
</gene>
<dbReference type="AlphaFoldDB" id="A0A1H2E410"/>
<reference evidence="2" key="1">
    <citation type="submission" date="2016-10" db="EMBL/GenBank/DDBJ databases">
        <authorList>
            <person name="Varghese N."/>
            <person name="Submissions S."/>
        </authorList>
    </citation>
    <scope>NUCLEOTIDE SEQUENCE [LARGE SCALE GENOMIC DNA]</scope>
    <source>
        <strain evidence="2">CCTCC 2012022</strain>
    </source>
</reference>
<dbReference type="Proteomes" id="UP000243063">
    <property type="component" value="Chromosome I"/>
</dbReference>